<organism evidence="1">
    <name type="scientific">Cuerna arida</name>
    <dbReference type="NCBI Taxonomy" id="1464854"/>
    <lineage>
        <taxon>Eukaryota</taxon>
        <taxon>Metazoa</taxon>
        <taxon>Ecdysozoa</taxon>
        <taxon>Arthropoda</taxon>
        <taxon>Hexapoda</taxon>
        <taxon>Insecta</taxon>
        <taxon>Pterygota</taxon>
        <taxon>Neoptera</taxon>
        <taxon>Paraneoptera</taxon>
        <taxon>Hemiptera</taxon>
        <taxon>Auchenorrhyncha</taxon>
        <taxon>Membracoidea</taxon>
        <taxon>Cicadellidae</taxon>
        <taxon>Cicadellinae</taxon>
        <taxon>Proconiini</taxon>
        <taxon>Cuerna</taxon>
    </lineage>
</organism>
<gene>
    <name evidence="1" type="ORF">g.49941</name>
</gene>
<name>A0A1B6FLT3_9HEMI</name>
<reference evidence="1" key="1">
    <citation type="submission" date="2015-11" db="EMBL/GenBank/DDBJ databases">
        <title>De novo transcriptome assembly of four potential Pierce s Disease insect vectors from Arizona vineyards.</title>
        <authorList>
            <person name="Tassone E.E."/>
        </authorList>
    </citation>
    <scope>NUCLEOTIDE SEQUENCE</scope>
</reference>
<evidence type="ECO:0000313" key="1">
    <source>
        <dbReference type="EMBL" id="JAS51155.1"/>
    </source>
</evidence>
<dbReference type="AlphaFoldDB" id="A0A1B6FLT3"/>
<feature type="non-terminal residue" evidence="1">
    <location>
        <position position="1"/>
    </location>
</feature>
<proteinExistence type="predicted"/>
<accession>A0A1B6FLT3</accession>
<dbReference type="EMBL" id="GECZ01018614">
    <property type="protein sequence ID" value="JAS51155.1"/>
    <property type="molecule type" value="Transcribed_RNA"/>
</dbReference>
<protein>
    <submittedName>
        <fullName evidence="1">Uncharacterized protein</fullName>
    </submittedName>
</protein>
<feature type="non-terminal residue" evidence="1">
    <location>
        <position position="99"/>
    </location>
</feature>
<sequence length="99" mass="11518">IQFLHNIEDSVGSIQRSLDYLRNSVTSKNDLLSLSQTNIKTDELLHELQQLNKIHSLPVILKNRIFALEGTCIDLKNSLTSLIERMSEQEFKEKKFKEF</sequence>